<dbReference type="SUPFAM" id="SSF51445">
    <property type="entry name" value="(Trans)glycosidases"/>
    <property type="match status" value="1"/>
</dbReference>
<feature type="region of interest" description="Disordered" evidence="14">
    <location>
        <begin position="397"/>
        <end position="453"/>
    </location>
</feature>
<dbReference type="InterPro" id="IPR017853">
    <property type="entry name" value="GH"/>
</dbReference>
<evidence type="ECO:0000313" key="22">
    <source>
        <dbReference type="Proteomes" id="UP000251314"/>
    </source>
</evidence>
<evidence type="ECO:0000256" key="15">
    <source>
        <dbReference type="SAM" id="SignalP"/>
    </source>
</evidence>
<sequence>MVCATYKTVFAMMAALAMSSTDAVGVCYAPWHHATVTEDILKADIQQIGQYFTSFRTFETRMSGYNVIDVAGSLGVKVAVGVQMNDLASVDAEIQAVCDGYKRNPNAIETVWVGNECLQNGDFGTVSADQLVGYIQKVKECTGGAVPVSTAQRINEWNTAAGADKVADACHKIGANIYPFFTQGEQTPIEKLEAQWQQLTSKYDAGKIQLTETGWPTEGETTYGNSPSLETMQQYLNDFTTWSAGKGESYWFMMYDTTTSYTGAEYEKHFGCFDKDGKVKVSIPGGFKDGSTTTTTQGSQTQGSSTGSQTEQGTNAPATDAPAATPAANDGGDQTQQQGDVPVTPAPTEQQYAVDVPEYRTEAPATPPANDGGDQTQQQGEVPVTPAPTEQQYAVDVPEYRTEAPTTPTGEIPAQETPVQETPSVDVPTQDTPSVTPTANTPSVVQSGKDCAM</sequence>
<evidence type="ECO:0000256" key="10">
    <source>
        <dbReference type="ARBA" id="ARBA00023326"/>
    </source>
</evidence>
<dbReference type="VEuPathDB" id="FungiDB:PC110_g13477"/>
<evidence type="ECO:0000256" key="11">
    <source>
        <dbReference type="ARBA" id="ARBA00037649"/>
    </source>
</evidence>
<dbReference type="Gene3D" id="3.20.20.80">
    <property type="entry name" value="Glycosidases"/>
    <property type="match status" value="2"/>
</dbReference>
<keyword evidence="22" id="KW-1185">Reference proteome</keyword>
<accession>A0A329S0A3</accession>
<dbReference type="AlphaFoldDB" id="A0A329S0A3"/>
<dbReference type="Proteomes" id="UP000697107">
    <property type="component" value="Unassembled WGS sequence"/>
</dbReference>
<dbReference type="GO" id="GO:0000272">
    <property type="term" value="P:polysaccharide catabolic process"/>
    <property type="evidence" value="ECO:0007669"/>
    <property type="project" value="UniProtKB-KW"/>
</dbReference>
<dbReference type="GO" id="GO:0042973">
    <property type="term" value="F:glucan endo-1,3-beta-D-glucosidase activity"/>
    <property type="evidence" value="ECO:0007669"/>
    <property type="project" value="UniProtKB-EC"/>
</dbReference>
<gene>
    <name evidence="21" type="ORF">PC110_g13477</name>
    <name evidence="16" type="ORF">PC113_g8875</name>
    <name evidence="17" type="ORF">PC115_g5845</name>
    <name evidence="18" type="ORF">PC117_g5487</name>
    <name evidence="19" type="ORF">PC118_g4784</name>
    <name evidence="20" type="ORF">PC129_g6674</name>
</gene>
<evidence type="ECO:0000313" key="19">
    <source>
        <dbReference type="EMBL" id="KAG2992022.1"/>
    </source>
</evidence>
<evidence type="ECO:0000256" key="5">
    <source>
        <dbReference type="ARBA" id="ARBA00022801"/>
    </source>
</evidence>
<evidence type="ECO:0000256" key="12">
    <source>
        <dbReference type="ARBA" id="ARBA00042373"/>
    </source>
</evidence>
<evidence type="ECO:0000256" key="8">
    <source>
        <dbReference type="ARBA" id="ARBA00023277"/>
    </source>
</evidence>
<evidence type="ECO:0000313" key="18">
    <source>
        <dbReference type="EMBL" id="KAG2949143.1"/>
    </source>
</evidence>
<evidence type="ECO:0000256" key="2">
    <source>
        <dbReference type="ARBA" id="ARBA00004236"/>
    </source>
</evidence>
<dbReference type="Proteomes" id="UP000251314">
    <property type="component" value="Unassembled WGS sequence"/>
</dbReference>
<reference evidence="16" key="2">
    <citation type="submission" date="2018-10" db="EMBL/GenBank/DDBJ databases">
        <title>Effector identification in a new, highly contiguous assembly of the strawberry crown rot pathogen Phytophthora cactorum.</title>
        <authorList>
            <person name="Armitage A.D."/>
            <person name="Nellist C.F."/>
            <person name="Bates H."/>
            <person name="Vickerstaff R.J."/>
            <person name="Harrison R.J."/>
        </authorList>
    </citation>
    <scope>NUCLEOTIDE SEQUENCE</scope>
    <source>
        <strain evidence="16">15-7</strain>
        <strain evidence="17">4032</strain>
        <strain evidence="18">4040</strain>
        <strain evidence="19">P415</strain>
        <strain evidence="20">P421</strain>
    </source>
</reference>
<dbReference type="EMBL" id="MJFZ01000385">
    <property type="protein sequence ID" value="RAW30175.1"/>
    <property type="molecule type" value="Genomic_DNA"/>
</dbReference>
<keyword evidence="5" id="KW-0378">Hydrolase</keyword>
<evidence type="ECO:0000256" key="14">
    <source>
        <dbReference type="SAM" id="MobiDB-lite"/>
    </source>
</evidence>
<feature type="region of interest" description="Disordered" evidence="14">
    <location>
        <begin position="361"/>
        <end position="384"/>
    </location>
</feature>
<evidence type="ECO:0000256" key="1">
    <source>
        <dbReference type="ARBA" id="ARBA00000382"/>
    </source>
</evidence>
<evidence type="ECO:0000313" key="21">
    <source>
        <dbReference type="EMBL" id="RAW30175.1"/>
    </source>
</evidence>
<name>A0A329S0A3_9STRA</name>
<proteinExistence type="predicted"/>
<evidence type="ECO:0000256" key="13">
    <source>
        <dbReference type="ARBA" id="ARBA00043078"/>
    </source>
</evidence>
<comment type="catalytic activity">
    <reaction evidence="1">
        <text>Hydrolysis of (1-&gt;3)-beta-D-glucosidic linkages in (1-&gt;3)-beta-D-glucans.</text>
        <dbReference type="EC" id="3.2.1.39"/>
    </reaction>
</comment>
<feature type="region of interest" description="Disordered" evidence="14">
    <location>
        <begin position="287"/>
        <end position="345"/>
    </location>
</feature>
<evidence type="ECO:0000313" key="16">
    <source>
        <dbReference type="EMBL" id="KAG2859479.1"/>
    </source>
</evidence>
<feature type="compositionally biased region" description="Polar residues" evidence="14">
    <location>
        <begin position="417"/>
        <end position="446"/>
    </location>
</feature>
<dbReference type="PANTHER" id="PTHR16631:SF17">
    <property type="entry name" value="GLUCAN ENDO-1,3-BETA-GLUCOSIDASE BTGC"/>
    <property type="match status" value="1"/>
</dbReference>
<dbReference type="Proteomes" id="UP000736787">
    <property type="component" value="Unassembled WGS sequence"/>
</dbReference>
<evidence type="ECO:0000256" key="9">
    <source>
        <dbReference type="ARBA" id="ARBA00023316"/>
    </source>
</evidence>
<evidence type="ECO:0000313" key="17">
    <source>
        <dbReference type="EMBL" id="KAG2932323.1"/>
    </source>
</evidence>
<dbReference type="Proteomes" id="UP000735874">
    <property type="component" value="Unassembled WGS sequence"/>
</dbReference>
<dbReference type="EMBL" id="RCMV01000173">
    <property type="protein sequence ID" value="KAG3222629.1"/>
    <property type="molecule type" value="Genomic_DNA"/>
</dbReference>
<organism evidence="21 22">
    <name type="scientific">Phytophthora cactorum</name>
    <dbReference type="NCBI Taxonomy" id="29920"/>
    <lineage>
        <taxon>Eukaryota</taxon>
        <taxon>Sar</taxon>
        <taxon>Stramenopiles</taxon>
        <taxon>Oomycota</taxon>
        <taxon>Peronosporomycetes</taxon>
        <taxon>Peronosporales</taxon>
        <taxon>Peronosporaceae</taxon>
        <taxon>Phytophthora</taxon>
    </lineage>
</organism>
<evidence type="ECO:0000256" key="7">
    <source>
        <dbReference type="ARBA" id="ARBA00023180"/>
    </source>
</evidence>
<dbReference type="EMBL" id="RCMI01000124">
    <property type="protein sequence ID" value="KAG2932323.1"/>
    <property type="molecule type" value="Genomic_DNA"/>
</dbReference>
<comment type="caution">
    <text evidence="21">The sequence shown here is derived from an EMBL/GenBank/DDBJ whole genome shotgun (WGS) entry which is preliminary data.</text>
</comment>
<keyword evidence="6" id="KW-0472">Membrane</keyword>
<protein>
    <recommendedName>
        <fullName evidence="3">glucan endo-1,3-beta-D-glucosidase</fullName>
        <ecNumber evidence="3">3.2.1.39</ecNumber>
    </recommendedName>
    <alternativeName>
        <fullName evidence="13">Endo-1,3-beta-glucanase btgC</fullName>
    </alternativeName>
    <alternativeName>
        <fullName evidence="12">Laminarinase btgC</fullName>
    </alternativeName>
</protein>
<feature type="compositionally biased region" description="Low complexity" evidence="14">
    <location>
        <begin position="290"/>
        <end position="343"/>
    </location>
</feature>
<reference evidence="21 22" key="1">
    <citation type="submission" date="2018-01" db="EMBL/GenBank/DDBJ databases">
        <title>Draft genome of the strawberry crown rot pathogen Phytophthora cactorum.</title>
        <authorList>
            <person name="Armitage A.D."/>
            <person name="Lysoe E."/>
            <person name="Nellist C.F."/>
            <person name="Harrison R.J."/>
            <person name="Brurberg M.B."/>
        </authorList>
    </citation>
    <scope>NUCLEOTIDE SEQUENCE [LARGE SCALE GENOMIC DNA]</scope>
    <source>
        <strain evidence="21 22">10300</strain>
    </source>
</reference>
<keyword evidence="15" id="KW-0732">Signal</keyword>
<keyword evidence="7" id="KW-0325">Glycoprotein</keyword>
<dbReference type="PANTHER" id="PTHR16631">
    <property type="entry name" value="GLUCAN 1,3-BETA-GLUCOSIDASE"/>
    <property type="match status" value="1"/>
</dbReference>
<dbReference type="GO" id="GO:0005886">
    <property type="term" value="C:plasma membrane"/>
    <property type="evidence" value="ECO:0007669"/>
    <property type="project" value="UniProtKB-SubCell"/>
</dbReference>
<dbReference type="EMBL" id="RCMK01000096">
    <property type="protein sequence ID" value="KAG2949143.1"/>
    <property type="molecule type" value="Genomic_DNA"/>
</dbReference>
<keyword evidence="9" id="KW-0961">Cell wall biogenesis/degradation</keyword>
<keyword evidence="4" id="KW-1003">Cell membrane</keyword>
<comment type="function">
    <text evidence="11">Glucanases play a role in cell expansion during growth, in cell-cell fusion during mating, and in spore release during sporulation. This enzyme may be involved in beta-glucan degradation. Active on laminarin and lichenan.</text>
</comment>
<keyword evidence="10" id="KW-0624">Polysaccharide degradation</keyword>
<keyword evidence="8" id="KW-0119">Carbohydrate metabolism</keyword>
<dbReference type="STRING" id="29920.A0A329S0A3"/>
<dbReference type="InterPro" id="IPR050732">
    <property type="entry name" value="Beta-glucan_modifiers"/>
</dbReference>
<evidence type="ECO:0000313" key="20">
    <source>
        <dbReference type="EMBL" id="KAG3222629.1"/>
    </source>
</evidence>
<feature type="signal peptide" evidence="15">
    <location>
        <begin position="1"/>
        <end position="23"/>
    </location>
</feature>
<dbReference type="EMBL" id="RCML01000092">
    <property type="protein sequence ID" value="KAG2992022.1"/>
    <property type="molecule type" value="Genomic_DNA"/>
</dbReference>
<dbReference type="EC" id="3.2.1.39" evidence="3"/>
<dbReference type="OrthoDB" id="77201at2759"/>
<feature type="chain" id="PRO_5040067823" description="glucan endo-1,3-beta-D-glucosidase" evidence="15">
    <location>
        <begin position="24"/>
        <end position="453"/>
    </location>
</feature>
<comment type="subcellular location">
    <subcellularLocation>
        <location evidence="2">Cell membrane</location>
    </subcellularLocation>
</comment>
<dbReference type="EMBL" id="RCMG01000214">
    <property type="protein sequence ID" value="KAG2859479.1"/>
    <property type="molecule type" value="Genomic_DNA"/>
</dbReference>
<evidence type="ECO:0000256" key="6">
    <source>
        <dbReference type="ARBA" id="ARBA00023136"/>
    </source>
</evidence>
<dbReference type="Proteomes" id="UP000774804">
    <property type="component" value="Unassembled WGS sequence"/>
</dbReference>
<evidence type="ECO:0000256" key="4">
    <source>
        <dbReference type="ARBA" id="ARBA00022475"/>
    </source>
</evidence>
<dbReference type="Proteomes" id="UP000760860">
    <property type="component" value="Unassembled WGS sequence"/>
</dbReference>
<dbReference type="GO" id="GO:0071555">
    <property type="term" value="P:cell wall organization"/>
    <property type="evidence" value="ECO:0007669"/>
    <property type="project" value="UniProtKB-KW"/>
</dbReference>
<evidence type="ECO:0000256" key="3">
    <source>
        <dbReference type="ARBA" id="ARBA00012780"/>
    </source>
</evidence>